<protein>
    <recommendedName>
        <fullName evidence="3">PPM-type phosphatase domain-containing protein</fullName>
    </recommendedName>
</protein>
<proteinExistence type="predicted"/>
<organism evidence="1 2">
    <name type="scientific">Kitasatospora putterlickiae</name>
    <dbReference type="NCBI Taxonomy" id="221725"/>
    <lineage>
        <taxon>Bacteria</taxon>
        <taxon>Bacillati</taxon>
        <taxon>Actinomycetota</taxon>
        <taxon>Actinomycetes</taxon>
        <taxon>Kitasatosporales</taxon>
        <taxon>Streptomycetaceae</taxon>
        <taxon>Kitasatospora</taxon>
    </lineage>
</organism>
<name>A0ABN1XQE3_9ACTN</name>
<evidence type="ECO:0000313" key="2">
    <source>
        <dbReference type="Proteomes" id="UP001499863"/>
    </source>
</evidence>
<sequence length="392" mass="41951">MNALTATLLILSVIGNAVLAWFLLVRRPTVQVPGPVRYVEVPGPEVVREMPGPIQYVDRPGPVEYVDRPGPIQYVDRPGPIEYVDRPGPERIVHVEVVKPVELPARSGPRFGAGPFPVAVPSAFPVGRDVAPDTVVDGVDLGHLHVRAGSQRGGRNRLDQRYRRDAFLTRIVPGFPRQVLLSAVAAGNPLGAWSYSAADVLVNSLATQVGAFAEPLAHAMWEAHSPDTVDELLRSTLRGTTGGLERLGQLRHATPGDASADLLAALSPLGQDPAGSRRQLVFGTGGGRALLLRDGVWHERLALGGGTTWTAERALPDGLDLRWQPVDTRPGDLLVLCTGATAELLTRPDVGAFLAETWRAGAPDLTAFLHDLGVQAHGADADRTVVCLWERG</sequence>
<keyword evidence="2" id="KW-1185">Reference proteome</keyword>
<evidence type="ECO:0008006" key="3">
    <source>
        <dbReference type="Google" id="ProtNLM"/>
    </source>
</evidence>
<dbReference type="RefSeq" id="WP_344328531.1">
    <property type="nucleotide sequence ID" value="NZ_BAAAKJ010000054.1"/>
</dbReference>
<gene>
    <name evidence="1" type="ORF">GCM10009639_11810</name>
</gene>
<dbReference type="Proteomes" id="UP001499863">
    <property type="component" value="Unassembled WGS sequence"/>
</dbReference>
<reference evidence="1 2" key="1">
    <citation type="journal article" date="2019" name="Int. J. Syst. Evol. Microbiol.">
        <title>The Global Catalogue of Microorganisms (GCM) 10K type strain sequencing project: providing services to taxonomists for standard genome sequencing and annotation.</title>
        <authorList>
            <consortium name="The Broad Institute Genomics Platform"/>
            <consortium name="The Broad Institute Genome Sequencing Center for Infectious Disease"/>
            <person name="Wu L."/>
            <person name="Ma J."/>
        </authorList>
    </citation>
    <scope>NUCLEOTIDE SEQUENCE [LARGE SCALE GENOMIC DNA]</scope>
    <source>
        <strain evidence="1 2">JCM 12393</strain>
    </source>
</reference>
<evidence type="ECO:0000313" key="1">
    <source>
        <dbReference type="EMBL" id="GAA1387110.1"/>
    </source>
</evidence>
<dbReference type="EMBL" id="BAAAKJ010000054">
    <property type="protein sequence ID" value="GAA1387110.1"/>
    <property type="molecule type" value="Genomic_DNA"/>
</dbReference>
<comment type="caution">
    <text evidence="1">The sequence shown here is derived from an EMBL/GenBank/DDBJ whole genome shotgun (WGS) entry which is preliminary data.</text>
</comment>
<accession>A0ABN1XQE3</accession>